<evidence type="ECO:0000313" key="2">
    <source>
        <dbReference type="EMBL" id="OCB01317.1"/>
    </source>
</evidence>
<dbReference type="InterPro" id="IPR024064">
    <property type="entry name" value="FdhE-like_sf"/>
</dbReference>
<dbReference type="Pfam" id="PF12762">
    <property type="entry name" value="DDE_Tnp_IS1595"/>
    <property type="match status" value="1"/>
</dbReference>
<comment type="caution">
    <text evidence="2">The sequence shown here is derived from an EMBL/GenBank/DDBJ whole genome shotgun (WGS) entry which is preliminary data.</text>
</comment>
<dbReference type="Pfam" id="PF13384">
    <property type="entry name" value="HTH_23"/>
    <property type="match status" value="1"/>
</dbReference>
<dbReference type="AlphaFoldDB" id="A0A1B9BUD1"/>
<evidence type="ECO:0000259" key="1">
    <source>
        <dbReference type="SMART" id="SM01126"/>
    </source>
</evidence>
<dbReference type="InterPro" id="IPR051354">
    <property type="entry name" value="Transposase_27_IS1"/>
</dbReference>
<dbReference type="NCBIfam" id="NF033547">
    <property type="entry name" value="transpos_IS1595"/>
    <property type="match status" value="1"/>
</dbReference>
<proteinExistence type="predicted"/>
<dbReference type="RefSeq" id="WP_065414411.1">
    <property type="nucleotide sequence ID" value="NZ_MASQ01000157.1"/>
</dbReference>
<feature type="domain" description="ISXO2-like transposase" evidence="1">
    <location>
        <begin position="142"/>
        <end position="296"/>
    </location>
</feature>
<evidence type="ECO:0000313" key="3">
    <source>
        <dbReference type="Proteomes" id="UP000093129"/>
    </source>
</evidence>
<sequence length="325" mass="36312">MNSEEFGKLKGALAELTPNQRRQIKDRIHAVEQQQTVHLILESCVAEHPVCPHCGEGPVARWGSASGLQRYRCGACKQTFNALTGTPLAGLRHKELWLTYAEQMVQGQSVRRSAAACGVHRNTAFRWRHRFLSLPKEQQPTQLEGIVEADETFFLESFKGKKKGLPRASRKRGGKAKKPGLSDEQIPVLICRDRGGQTADAILKKVNSEEVGKVIQPLLAKDSMLCADGSSIYVRVARELDVPLKAVNVKAGIRVVEQVFHVQNVNAYDSRLKTWMHRFHGVATAYLANYLGWRRLLDHFRGTVDPKVLLRAALGITYLQQSTVT</sequence>
<dbReference type="InterPro" id="IPR024445">
    <property type="entry name" value="Tnp_ISXO2-like"/>
</dbReference>
<dbReference type="PANTHER" id="PTHR33293:SF1">
    <property type="entry name" value="INSERTION ELEMENT IS1 1 PROTEIN INSB-RELATED"/>
    <property type="match status" value="1"/>
</dbReference>
<dbReference type="Proteomes" id="UP000093129">
    <property type="component" value="Unassembled WGS sequence"/>
</dbReference>
<dbReference type="EMBL" id="MASQ01000157">
    <property type="protein sequence ID" value="OCB01317.1"/>
    <property type="molecule type" value="Genomic_DNA"/>
</dbReference>
<gene>
    <name evidence="2" type="ORF">BBC27_04665</name>
</gene>
<name>A0A1B9BUD1_9PROT</name>
<dbReference type="PANTHER" id="PTHR33293">
    <property type="entry name" value="INSERTION ELEMENT IS1 1 PROTEIN INSB-RELATED"/>
    <property type="match status" value="1"/>
</dbReference>
<reference evidence="2 3" key="1">
    <citation type="submission" date="2016-07" db="EMBL/GenBank/DDBJ databases">
        <title>Draft genome of a psychrotolerant acidophile Acidithiobacillus ferrivorans strain YL15.</title>
        <authorList>
            <person name="Peng T."/>
            <person name="Ma L."/>
            <person name="Nan M."/>
            <person name="An N."/>
            <person name="Wang M."/>
            <person name="Qiu G."/>
            <person name="Zeng W."/>
        </authorList>
    </citation>
    <scope>NUCLEOTIDE SEQUENCE [LARGE SCALE GENOMIC DNA]</scope>
    <source>
        <strain evidence="2 3">YL15</strain>
    </source>
</reference>
<protein>
    <submittedName>
        <fullName evidence="2">Transposase</fullName>
    </submittedName>
</protein>
<dbReference type="SUPFAM" id="SSF144020">
    <property type="entry name" value="FdhE-like"/>
    <property type="match status" value="1"/>
</dbReference>
<organism evidence="2 3">
    <name type="scientific">Acidithiobacillus ferrivorans</name>
    <dbReference type="NCBI Taxonomy" id="160808"/>
    <lineage>
        <taxon>Bacteria</taxon>
        <taxon>Pseudomonadati</taxon>
        <taxon>Pseudomonadota</taxon>
        <taxon>Acidithiobacillia</taxon>
        <taxon>Acidithiobacillales</taxon>
        <taxon>Acidithiobacillaceae</taxon>
        <taxon>Acidithiobacillus</taxon>
    </lineage>
</organism>
<accession>A0A1B9BUD1</accession>
<dbReference type="SMART" id="SM01126">
    <property type="entry name" value="DDE_Tnp_IS1595"/>
    <property type="match status" value="1"/>
</dbReference>